<protein>
    <submittedName>
        <fullName evidence="1">Uncharacterized protein</fullName>
    </submittedName>
</protein>
<comment type="caution">
    <text evidence="1">The sequence shown here is derived from an EMBL/GenBank/DDBJ whole genome shotgun (WGS) entry which is preliminary data.</text>
</comment>
<organism evidence="1 2">
    <name type="scientific">Candidatus Yanofskybacteria bacterium RIFCSPLOWO2_01_FULL_49_25</name>
    <dbReference type="NCBI Taxonomy" id="1802701"/>
    <lineage>
        <taxon>Bacteria</taxon>
        <taxon>Candidatus Yanofskyibacteriota</taxon>
    </lineage>
</organism>
<accession>A0A1F8GWK4</accession>
<reference evidence="1 2" key="1">
    <citation type="journal article" date="2016" name="Nat. Commun.">
        <title>Thousands of microbial genomes shed light on interconnected biogeochemical processes in an aquifer system.</title>
        <authorList>
            <person name="Anantharaman K."/>
            <person name="Brown C.T."/>
            <person name="Hug L.A."/>
            <person name="Sharon I."/>
            <person name="Castelle C.J."/>
            <person name="Probst A.J."/>
            <person name="Thomas B.C."/>
            <person name="Singh A."/>
            <person name="Wilkins M.J."/>
            <person name="Karaoz U."/>
            <person name="Brodie E.L."/>
            <person name="Williams K.H."/>
            <person name="Hubbard S.S."/>
            <person name="Banfield J.F."/>
        </authorList>
    </citation>
    <scope>NUCLEOTIDE SEQUENCE [LARGE SCALE GENOMIC DNA]</scope>
</reference>
<dbReference type="EMBL" id="MGKP01000002">
    <property type="protein sequence ID" value="OGN29787.1"/>
    <property type="molecule type" value="Genomic_DNA"/>
</dbReference>
<proteinExistence type="predicted"/>
<name>A0A1F8GWK4_9BACT</name>
<evidence type="ECO:0000313" key="2">
    <source>
        <dbReference type="Proteomes" id="UP000179047"/>
    </source>
</evidence>
<sequence length="106" mass="11993">MSGSVGTLLISMKPLQDRLQQLVTSLRSQGHQDRVLRSEFDSILKALFPNLKNPESFIGELRMINKALVIKTVNKVFANELFMQADAIRGRLASRVKFPIQKIIVQ</sequence>
<dbReference type="STRING" id="1802701.A3A33_00640"/>
<evidence type="ECO:0000313" key="1">
    <source>
        <dbReference type="EMBL" id="OGN29787.1"/>
    </source>
</evidence>
<dbReference type="AlphaFoldDB" id="A0A1F8GWK4"/>
<gene>
    <name evidence="1" type="ORF">A3A33_00640</name>
</gene>
<dbReference type="Proteomes" id="UP000179047">
    <property type="component" value="Unassembled WGS sequence"/>
</dbReference>